<evidence type="ECO:0000313" key="2">
    <source>
        <dbReference type="Proteomes" id="UP000583800"/>
    </source>
</evidence>
<sequence length="53" mass="5765">MPASGSRAGVEAIGGDDFTERIYPEARHEVFNETNAEEVLADVAAFVDRALNR</sequence>
<reference evidence="1 2" key="1">
    <citation type="submission" date="2020-08" db="EMBL/GenBank/DDBJ databases">
        <title>Sequencing the genomes of 1000 actinobacteria strains.</title>
        <authorList>
            <person name="Klenk H.-P."/>
        </authorList>
    </citation>
    <scope>NUCLEOTIDE SEQUENCE [LARGE SCALE GENOMIC DNA]</scope>
    <source>
        <strain evidence="1 2">DSM 45913</strain>
    </source>
</reference>
<organism evidence="1 2">
    <name type="scientific">Nonomuraea muscovyensis</name>
    <dbReference type="NCBI Taxonomy" id="1124761"/>
    <lineage>
        <taxon>Bacteria</taxon>
        <taxon>Bacillati</taxon>
        <taxon>Actinomycetota</taxon>
        <taxon>Actinomycetes</taxon>
        <taxon>Streptosporangiales</taxon>
        <taxon>Streptosporangiaceae</taxon>
        <taxon>Nonomuraea</taxon>
    </lineage>
</organism>
<comment type="caution">
    <text evidence="1">The sequence shown here is derived from an EMBL/GenBank/DDBJ whole genome shotgun (WGS) entry which is preliminary data.</text>
</comment>
<keyword evidence="2" id="KW-1185">Reference proteome</keyword>
<keyword evidence="1" id="KW-0378">Hydrolase</keyword>
<gene>
    <name evidence="1" type="ORF">FHU36_007588</name>
</gene>
<accession>A0A7X0CBC0</accession>
<dbReference type="SUPFAM" id="SSF53474">
    <property type="entry name" value="alpha/beta-Hydrolases"/>
    <property type="match status" value="1"/>
</dbReference>
<proteinExistence type="predicted"/>
<dbReference type="InterPro" id="IPR029058">
    <property type="entry name" value="AB_hydrolase_fold"/>
</dbReference>
<name>A0A7X0CBC0_9ACTN</name>
<dbReference type="Proteomes" id="UP000583800">
    <property type="component" value="Unassembled WGS sequence"/>
</dbReference>
<dbReference type="GO" id="GO:0016787">
    <property type="term" value="F:hydrolase activity"/>
    <property type="evidence" value="ECO:0007669"/>
    <property type="project" value="UniProtKB-KW"/>
</dbReference>
<dbReference type="EMBL" id="JACHJB010000003">
    <property type="protein sequence ID" value="MBB6351016.1"/>
    <property type="molecule type" value="Genomic_DNA"/>
</dbReference>
<protein>
    <submittedName>
        <fullName evidence="1">Alpha-beta hydrolase superfamily lysophospholipase</fullName>
    </submittedName>
</protein>
<evidence type="ECO:0000313" key="1">
    <source>
        <dbReference type="EMBL" id="MBB6351016.1"/>
    </source>
</evidence>
<dbReference type="Gene3D" id="3.40.50.1820">
    <property type="entry name" value="alpha/beta hydrolase"/>
    <property type="match status" value="1"/>
</dbReference>
<dbReference type="AlphaFoldDB" id="A0A7X0CBC0"/>